<dbReference type="GO" id="GO:0016787">
    <property type="term" value="F:hydrolase activity"/>
    <property type="evidence" value="ECO:0007669"/>
    <property type="project" value="UniProtKB-KW"/>
</dbReference>
<dbReference type="EMBL" id="CP035758">
    <property type="protein sequence ID" value="QBD74971.1"/>
    <property type="molecule type" value="Genomic_DNA"/>
</dbReference>
<dbReference type="SUPFAM" id="SSF53474">
    <property type="entry name" value="alpha/beta-Hydrolases"/>
    <property type="match status" value="1"/>
</dbReference>
<keyword evidence="3" id="KW-0378">Hydrolase</keyword>
<sequence>MRTEERKMKARKILKVIGCVVGVLIVLGVAYLIYWLQPMPAAQEAVEACQRDSQVDVSISDTAIAFIPKQPIDTGLIFYPGAKVDPRAYAIYMRTFAEQGYPAFIVKMPLNLAFLGVGQASGIIKEHPEIKNWVIGGHSLGGTFASVFAAEHASQIRGLLLYASYPASDIRKQLAQMPVLSISGSNDGLATPAKVENARTFLPDHTRYIVVKGGIHSYFGDYGLQKGDGQASISRSQANEQISSASLEFLRAISKPEKGN</sequence>
<gene>
    <name evidence="3" type="ORF">EPA93_02770</name>
</gene>
<protein>
    <submittedName>
        <fullName evidence="3">Alpha/beta hydrolase</fullName>
    </submittedName>
</protein>
<dbReference type="Pfam" id="PF12695">
    <property type="entry name" value="Abhydrolase_5"/>
    <property type="match status" value="1"/>
</dbReference>
<evidence type="ECO:0000313" key="3">
    <source>
        <dbReference type="EMBL" id="QBD74971.1"/>
    </source>
</evidence>
<evidence type="ECO:0000259" key="2">
    <source>
        <dbReference type="Pfam" id="PF12695"/>
    </source>
</evidence>
<dbReference type="KEGG" id="kbs:EPA93_02770"/>
<dbReference type="AlphaFoldDB" id="A0A4V0YY48"/>
<dbReference type="OrthoDB" id="9780932at2"/>
<evidence type="ECO:0000313" key="4">
    <source>
        <dbReference type="Proteomes" id="UP000290365"/>
    </source>
</evidence>
<proteinExistence type="predicted"/>
<organism evidence="3 4">
    <name type="scientific">Ktedonosporobacter rubrisoli</name>
    <dbReference type="NCBI Taxonomy" id="2509675"/>
    <lineage>
        <taxon>Bacteria</taxon>
        <taxon>Bacillati</taxon>
        <taxon>Chloroflexota</taxon>
        <taxon>Ktedonobacteria</taxon>
        <taxon>Ktedonobacterales</taxon>
        <taxon>Ktedonosporobacteraceae</taxon>
        <taxon>Ktedonosporobacter</taxon>
    </lineage>
</organism>
<accession>A0A4V0YY48</accession>
<dbReference type="InterPro" id="IPR029058">
    <property type="entry name" value="AB_hydrolase_fold"/>
</dbReference>
<feature type="transmembrane region" description="Helical" evidence="1">
    <location>
        <begin position="12"/>
        <end position="36"/>
    </location>
</feature>
<reference evidence="3 4" key="1">
    <citation type="submission" date="2019-01" db="EMBL/GenBank/DDBJ databases">
        <title>Ktedonosporobacter rubrisoli SCAWS-G2.</title>
        <authorList>
            <person name="Huang Y."/>
            <person name="Yan B."/>
        </authorList>
    </citation>
    <scope>NUCLEOTIDE SEQUENCE [LARGE SCALE GENOMIC DNA]</scope>
    <source>
        <strain evidence="3 4">SCAWS-G2</strain>
    </source>
</reference>
<feature type="domain" description="Alpha/beta hydrolase fold-5" evidence="2">
    <location>
        <begin position="75"/>
        <end position="238"/>
    </location>
</feature>
<keyword evidence="1" id="KW-0472">Membrane</keyword>
<name>A0A4V0YY48_KTERU</name>
<keyword evidence="1" id="KW-1133">Transmembrane helix</keyword>
<dbReference type="Proteomes" id="UP000290365">
    <property type="component" value="Chromosome"/>
</dbReference>
<dbReference type="InterPro" id="IPR029059">
    <property type="entry name" value="AB_hydrolase_5"/>
</dbReference>
<keyword evidence="1" id="KW-0812">Transmembrane</keyword>
<evidence type="ECO:0000256" key="1">
    <source>
        <dbReference type="SAM" id="Phobius"/>
    </source>
</evidence>
<keyword evidence="4" id="KW-1185">Reference proteome</keyword>
<dbReference type="Gene3D" id="3.40.50.1820">
    <property type="entry name" value="alpha/beta hydrolase"/>
    <property type="match status" value="1"/>
</dbReference>